<protein>
    <submittedName>
        <fullName evidence="1">Uncharacterized protein</fullName>
    </submittedName>
</protein>
<proteinExistence type="predicted"/>
<comment type="caution">
    <text evidence="1">The sequence shown here is derived from an EMBL/GenBank/DDBJ whole genome shotgun (WGS) entry which is preliminary data.</text>
</comment>
<name>A0A813Y9N2_9BILA</name>
<evidence type="ECO:0000313" key="2">
    <source>
        <dbReference type="Proteomes" id="UP000663879"/>
    </source>
</evidence>
<keyword evidence="2" id="KW-1185">Reference proteome</keyword>
<evidence type="ECO:0000313" key="1">
    <source>
        <dbReference type="EMBL" id="CAF0881093.1"/>
    </source>
</evidence>
<reference evidence="1" key="1">
    <citation type="submission" date="2021-02" db="EMBL/GenBank/DDBJ databases">
        <authorList>
            <person name="Nowell W R."/>
        </authorList>
    </citation>
    <scope>NUCLEOTIDE SEQUENCE</scope>
    <source>
        <strain evidence="1">Ploen Becks lab</strain>
    </source>
</reference>
<dbReference type="Proteomes" id="UP000663879">
    <property type="component" value="Unassembled WGS sequence"/>
</dbReference>
<accession>A0A813Y9N2</accession>
<gene>
    <name evidence="1" type="ORF">OXX778_LOCUS10417</name>
</gene>
<organism evidence="1 2">
    <name type="scientific">Brachionus calyciflorus</name>
    <dbReference type="NCBI Taxonomy" id="104777"/>
    <lineage>
        <taxon>Eukaryota</taxon>
        <taxon>Metazoa</taxon>
        <taxon>Spiralia</taxon>
        <taxon>Gnathifera</taxon>
        <taxon>Rotifera</taxon>
        <taxon>Eurotatoria</taxon>
        <taxon>Monogononta</taxon>
        <taxon>Pseudotrocha</taxon>
        <taxon>Ploima</taxon>
        <taxon>Brachionidae</taxon>
        <taxon>Brachionus</taxon>
    </lineage>
</organism>
<sequence>MDLSKKIKNVHLISDNQSKIINSKDAKKLRLVHHNLQHINANNGKSKKKTQLERVTSHTPFVPNRIELNRYLTLPEFVWFMNAPRKLTINELALLNVSEKYLQDARHMIFNPLTLSLYPD</sequence>
<dbReference type="EMBL" id="CAJNOC010001647">
    <property type="protein sequence ID" value="CAF0881093.1"/>
    <property type="molecule type" value="Genomic_DNA"/>
</dbReference>
<dbReference type="AlphaFoldDB" id="A0A813Y9N2"/>